<dbReference type="GO" id="GO:0002376">
    <property type="term" value="P:immune system process"/>
    <property type="evidence" value="ECO:0007669"/>
    <property type="project" value="UniProtKB-KW"/>
</dbReference>
<dbReference type="SUPFAM" id="SSF48726">
    <property type="entry name" value="Immunoglobulin"/>
    <property type="match status" value="1"/>
</dbReference>
<name>A0AA88NSF5_CHASR</name>
<dbReference type="GO" id="GO:0009617">
    <property type="term" value="P:response to bacterium"/>
    <property type="evidence" value="ECO:0007669"/>
    <property type="project" value="TreeGrafter"/>
</dbReference>
<dbReference type="PANTHER" id="PTHR19433">
    <property type="entry name" value="T-CELL RECEPTOR ALPHA CHAIN V REGION-RELATED"/>
    <property type="match status" value="1"/>
</dbReference>
<organism evidence="11 12">
    <name type="scientific">Channa striata</name>
    <name type="common">Snakehead murrel</name>
    <name type="synonym">Ophicephalus striatus</name>
    <dbReference type="NCBI Taxonomy" id="64152"/>
    <lineage>
        <taxon>Eukaryota</taxon>
        <taxon>Metazoa</taxon>
        <taxon>Chordata</taxon>
        <taxon>Craniata</taxon>
        <taxon>Vertebrata</taxon>
        <taxon>Euteleostomi</taxon>
        <taxon>Actinopterygii</taxon>
        <taxon>Neopterygii</taxon>
        <taxon>Teleostei</taxon>
        <taxon>Neoteleostei</taxon>
        <taxon>Acanthomorphata</taxon>
        <taxon>Anabantaria</taxon>
        <taxon>Anabantiformes</taxon>
        <taxon>Channoidei</taxon>
        <taxon>Channidae</taxon>
        <taxon>Channa</taxon>
    </lineage>
</organism>
<dbReference type="InterPro" id="IPR052051">
    <property type="entry name" value="TCR_complex_component"/>
</dbReference>
<evidence type="ECO:0000259" key="10">
    <source>
        <dbReference type="PROSITE" id="PS50835"/>
    </source>
</evidence>
<evidence type="ECO:0000256" key="4">
    <source>
        <dbReference type="ARBA" id="ARBA00022859"/>
    </source>
</evidence>
<gene>
    <name evidence="11" type="ORF">Q5P01_002254</name>
</gene>
<dbReference type="InterPro" id="IPR007110">
    <property type="entry name" value="Ig-like_dom"/>
</dbReference>
<dbReference type="PROSITE" id="PS50835">
    <property type="entry name" value="IG_LIKE"/>
    <property type="match status" value="1"/>
</dbReference>
<reference evidence="11" key="1">
    <citation type="submission" date="2023-07" db="EMBL/GenBank/DDBJ databases">
        <title>Chromosome-level Genome Assembly of Striped Snakehead (Channa striata).</title>
        <authorList>
            <person name="Liu H."/>
        </authorList>
    </citation>
    <scope>NUCLEOTIDE SEQUENCE</scope>
    <source>
        <strain evidence="11">Gz</strain>
        <tissue evidence="11">Muscle</tissue>
    </source>
</reference>
<evidence type="ECO:0000256" key="1">
    <source>
        <dbReference type="ARBA" id="ARBA00004236"/>
    </source>
</evidence>
<dbReference type="PANTHER" id="PTHR19433:SF133">
    <property type="entry name" value="IMMUNE-TYPE RECEPTOR 5 PRECURSOR-RELATED"/>
    <property type="match status" value="1"/>
</dbReference>
<evidence type="ECO:0000256" key="6">
    <source>
        <dbReference type="ARBA" id="ARBA00023157"/>
    </source>
</evidence>
<comment type="subcellular location">
    <subcellularLocation>
        <location evidence="1">Cell membrane</location>
    </subcellularLocation>
</comment>
<comment type="caution">
    <text evidence="11">The sequence shown here is derived from an EMBL/GenBank/DDBJ whole genome shotgun (WGS) entry which is preliminary data.</text>
</comment>
<dbReference type="CDD" id="cd00099">
    <property type="entry name" value="IgV"/>
    <property type="match status" value="1"/>
</dbReference>
<evidence type="ECO:0000313" key="12">
    <source>
        <dbReference type="Proteomes" id="UP001187415"/>
    </source>
</evidence>
<keyword evidence="3 9" id="KW-0732">Signal</keyword>
<keyword evidence="6" id="KW-1015">Disulfide bond</keyword>
<sequence length="239" mass="26062">MRLLCIFLGILCMDGDVIKTSSLIQTSGIVKSEVGKNVTLECFCKNEAVTFLSWYQQGLGGKPNIISTRMKHSMDAKIYPGSSDAGMYYCALASCGEIVFGNGTRLEIVGSSTKVPPFLVYVLSVALGVSIIVLLVLALVLHKVKKTLCSICKGSVSHLTCSATADVMNRDADVLHYAALSLNKSRKQHRQEDNVHTECVYSRIRNDTSIVFLVRRMSANDNGTCDSPKTIIIHSFCVS</sequence>
<evidence type="ECO:0000313" key="11">
    <source>
        <dbReference type="EMBL" id="KAK2862721.1"/>
    </source>
</evidence>
<accession>A0AA88NSF5</accession>
<feature type="signal peptide" evidence="9">
    <location>
        <begin position="1"/>
        <end position="15"/>
    </location>
</feature>
<keyword evidence="7" id="KW-0325">Glycoprotein</keyword>
<evidence type="ECO:0000256" key="2">
    <source>
        <dbReference type="ARBA" id="ARBA00022475"/>
    </source>
</evidence>
<keyword evidence="8" id="KW-1133">Transmembrane helix</keyword>
<evidence type="ECO:0000256" key="7">
    <source>
        <dbReference type="ARBA" id="ARBA00023180"/>
    </source>
</evidence>
<keyword evidence="12" id="KW-1185">Reference proteome</keyword>
<dbReference type="Proteomes" id="UP001187415">
    <property type="component" value="Unassembled WGS sequence"/>
</dbReference>
<evidence type="ECO:0000256" key="9">
    <source>
        <dbReference type="SAM" id="SignalP"/>
    </source>
</evidence>
<evidence type="ECO:0000256" key="8">
    <source>
        <dbReference type="SAM" id="Phobius"/>
    </source>
</evidence>
<keyword evidence="5 8" id="KW-0472">Membrane</keyword>
<feature type="transmembrane region" description="Helical" evidence="8">
    <location>
        <begin position="118"/>
        <end position="141"/>
    </location>
</feature>
<keyword evidence="2" id="KW-1003">Cell membrane</keyword>
<dbReference type="Gene3D" id="2.60.40.10">
    <property type="entry name" value="Immunoglobulins"/>
    <property type="match status" value="2"/>
</dbReference>
<protein>
    <recommendedName>
        <fullName evidence="10">Ig-like domain-containing protein</fullName>
    </recommendedName>
</protein>
<keyword evidence="4" id="KW-0391">Immunity</keyword>
<keyword evidence="8" id="KW-0812">Transmembrane</keyword>
<evidence type="ECO:0000256" key="5">
    <source>
        <dbReference type="ARBA" id="ARBA00023136"/>
    </source>
</evidence>
<evidence type="ECO:0000256" key="3">
    <source>
        <dbReference type="ARBA" id="ARBA00022729"/>
    </source>
</evidence>
<dbReference type="AlphaFoldDB" id="A0AA88NSF5"/>
<dbReference type="EMBL" id="JAUPFM010000001">
    <property type="protein sequence ID" value="KAK2862721.1"/>
    <property type="molecule type" value="Genomic_DNA"/>
</dbReference>
<feature type="chain" id="PRO_5041695916" description="Ig-like domain-containing protein" evidence="9">
    <location>
        <begin position="16"/>
        <end position="239"/>
    </location>
</feature>
<proteinExistence type="predicted"/>
<dbReference type="InterPro" id="IPR036179">
    <property type="entry name" value="Ig-like_dom_sf"/>
</dbReference>
<feature type="domain" description="Ig-like" evidence="10">
    <location>
        <begin position="35"/>
        <end position="90"/>
    </location>
</feature>
<dbReference type="InterPro" id="IPR013783">
    <property type="entry name" value="Ig-like_fold"/>
</dbReference>
<dbReference type="GO" id="GO:0005886">
    <property type="term" value="C:plasma membrane"/>
    <property type="evidence" value="ECO:0007669"/>
    <property type="project" value="UniProtKB-SubCell"/>
</dbReference>